<evidence type="ECO:0000256" key="7">
    <source>
        <dbReference type="SAM" id="Phobius"/>
    </source>
</evidence>
<dbReference type="STRING" id="112413.SAMN05421854_1011750"/>
<dbReference type="AlphaFoldDB" id="A0A1I5GQL4"/>
<keyword evidence="6 7" id="KW-0472">Membrane</keyword>
<dbReference type="EMBL" id="FOWC01000001">
    <property type="protein sequence ID" value="SFO38180.1"/>
    <property type="molecule type" value="Genomic_DNA"/>
</dbReference>
<dbReference type="InterPro" id="IPR051311">
    <property type="entry name" value="DedA_domain"/>
</dbReference>
<evidence type="ECO:0000256" key="1">
    <source>
        <dbReference type="ARBA" id="ARBA00004651"/>
    </source>
</evidence>
<gene>
    <name evidence="8" type="ORF">SAMN05421854_1011750</name>
</gene>
<sequence>MVPVSRSLISLPAGVERMPFGRFLLLTTAGSLLWNTAFVMASYLLGESWSLVDRYASAFQYLALAAMAITIGLFVAARVRRVPRRCLFLPLDLGFPDVHSNG</sequence>
<dbReference type="GO" id="GO:0005886">
    <property type="term" value="C:plasma membrane"/>
    <property type="evidence" value="ECO:0007669"/>
    <property type="project" value="UniProtKB-SubCell"/>
</dbReference>
<evidence type="ECO:0000256" key="4">
    <source>
        <dbReference type="ARBA" id="ARBA00022692"/>
    </source>
</evidence>
<evidence type="ECO:0008006" key="10">
    <source>
        <dbReference type="Google" id="ProtNLM"/>
    </source>
</evidence>
<feature type="transmembrane region" description="Helical" evidence="7">
    <location>
        <begin position="58"/>
        <end position="77"/>
    </location>
</feature>
<evidence type="ECO:0000256" key="5">
    <source>
        <dbReference type="ARBA" id="ARBA00022989"/>
    </source>
</evidence>
<feature type="transmembrane region" description="Helical" evidence="7">
    <location>
        <begin position="23"/>
        <end position="46"/>
    </location>
</feature>
<comment type="similarity">
    <text evidence="2">Belongs to the DedA family.</text>
</comment>
<evidence type="ECO:0000313" key="9">
    <source>
        <dbReference type="Proteomes" id="UP000199137"/>
    </source>
</evidence>
<dbReference type="RefSeq" id="WP_342029788.1">
    <property type="nucleotide sequence ID" value="NZ_FOWC01000001.1"/>
</dbReference>
<evidence type="ECO:0000256" key="3">
    <source>
        <dbReference type="ARBA" id="ARBA00022475"/>
    </source>
</evidence>
<dbReference type="Proteomes" id="UP000199137">
    <property type="component" value="Unassembled WGS sequence"/>
</dbReference>
<keyword evidence="4 7" id="KW-0812">Transmembrane</keyword>
<comment type="subcellular location">
    <subcellularLocation>
        <location evidence="1">Cell membrane</location>
        <topology evidence="1">Multi-pass membrane protein</topology>
    </subcellularLocation>
</comment>
<keyword evidence="3" id="KW-1003">Cell membrane</keyword>
<evidence type="ECO:0000256" key="2">
    <source>
        <dbReference type="ARBA" id="ARBA00010792"/>
    </source>
</evidence>
<protein>
    <recommendedName>
        <fullName evidence="10">SNARE associated Golgi protein</fullName>
    </recommendedName>
</protein>
<reference evidence="9" key="1">
    <citation type="submission" date="2016-10" db="EMBL/GenBank/DDBJ databases">
        <authorList>
            <person name="Varghese N."/>
            <person name="Submissions S."/>
        </authorList>
    </citation>
    <scope>NUCLEOTIDE SEQUENCE [LARGE SCALE GENOMIC DNA]</scope>
    <source>
        <strain evidence="9">DSM 44637</strain>
    </source>
</reference>
<organism evidence="8 9">
    <name type="scientific">Amycolatopsis rubida</name>
    <dbReference type="NCBI Taxonomy" id="112413"/>
    <lineage>
        <taxon>Bacteria</taxon>
        <taxon>Bacillati</taxon>
        <taxon>Actinomycetota</taxon>
        <taxon>Actinomycetes</taxon>
        <taxon>Pseudonocardiales</taxon>
        <taxon>Pseudonocardiaceae</taxon>
        <taxon>Amycolatopsis</taxon>
    </lineage>
</organism>
<dbReference type="PANTHER" id="PTHR42709">
    <property type="entry name" value="ALKALINE PHOSPHATASE LIKE PROTEIN"/>
    <property type="match status" value="1"/>
</dbReference>
<evidence type="ECO:0000256" key="6">
    <source>
        <dbReference type="ARBA" id="ARBA00023136"/>
    </source>
</evidence>
<evidence type="ECO:0000313" key="8">
    <source>
        <dbReference type="EMBL" id="SFO38180.1"/>
    </source>
</evidence>
<proteinExistence type="inferred from homology"/>
<keyword evidence="5 7" id="KW-1133">Transmembrane helix</keyword>
<name>A0A1I5GQL4_9PSEU</name>
<dbReference type="PANTHER" id="PTHR42709:SF6">
    <property type="entry name" value="UNDECAPRENYL PHOSPHATE TRANSPORTER A"/>
    <property type="match status" value="1"/>
</dbReference>
<accession>A0A1I5GQL4</accession>